<feature type="signal peptide" evidence="1">
    <location>
        <begin position="1"/>
        <end position="34"/>
    </location>
</feature>
<reference evidence="2" key="2">
    <citation type="submission" date="2020-09" db="EMBL/GenBank/DDBJ databases">
        <authorList>
            <person name="Sun Q."/>
            <person name="Zhou Y."/>
        </authorList>
    </citation>
    <scope>NUCLEOTIDE SEQUENCE</scope>
    <source>
        <strain evidence="2">CGMCC 1.16012</strain>
    </source>
</reference>
<feature type="chain" id="PRO_5038115199" evidence="1">
    <location>
        <begin position="35"/>
        <end position="109"/>
    </location>
</feature>
<keyword evidence="1" id="KW-0732">Signal</keyword>
<sequence length="109" mass="11908">MNSRAKFPNVGVMKKVLPYLVLGLSLGIASPAAAECYADYKAKKDNPLRLHYGVVKLPDNACSSRRDAADAVSSRIGGDGWILLNVLSVFDQSGLPERKESAGQYYLRY</sequence>
<dbReference type="EMBL" id="BMKN01000002">
    <property type="protein sequence ID" value="GGE54871.1"/>
    <property type="molecule type" value="Genomic_DNA"/>
</dbReference>
<keyword evidence="3" id="KW-1185">Reference proteome</keyword>
<organism evidence="2 3">
    <name type="scientific">Actibacterium pelagium</name>
    <dbReference type="NCBI Taxonomy" id="2029103"/>
    <lineage>
        <taxon>Bacteria</taxon>
        <taxon>Pseudomonadati</taxon>
        <taxon>Pseudomonadota</taxon>
        <taxon>Alphaproteobacteria</taxon>
        <taxon>Rhodobacterales</taxon>
        <taxon>Roseobacteraceae</taxon>
        <taxon>Actibacterium</taxon>
    </lineage>
</organism>
<gene>
    <name evidence="2" type="ORF">GCM10011517_23180</name>
</gene>
<evidence type="ECO:0000313" key="2">
    <source>
        <dbReference type="EMBL" id="GGE54871.1"/>
    </source>
</evidence>
<protein>
    <submittedName>
        <fullName evidence="2">Uncharacterized protein</fullName>
    </submittedName>
</protein>
<evidence type="ECO:0000256" key="1">
    <source>
        <dbReference type="SAM" id="SignalP"/>
    </source>
</evidence>
<comment type="caution">
    <text evidence="2">The sequence shown here is derived from an EMBL/GenBank/DDBJ whole genome shotgun (WGS) entry which is preliminary data.</text>
</comment>
<dbReference type="AlphaFoldDB" id="A0A917EKS4"/>
<accession>A0A917EKS4</accession>
<evidence type="ECO:0000313" key="3">
    <source>
        <dbReference type="Proteomes" id="UP000606730"/>
    </source>
</evidence>
<reference evidence="2" key="1">
    <citation type="journal article" date="2014" name="Int. J. Syst. Evol. Microbiol.">
        <title>Complete genome sequence of Corynebacterium casei LMG S-19264T (=DSM 44701T), isolated from a smear-ripened cheese.</title>
        <authorList>
            <consortium name="US DOE Joint Genome Institute (JGI-PGF)"/>
            <person name="Walter F."/>
            <person name="Albersmeier A."/>
            <person name="Kalinowski J."/>
            <person name="Ruckert C."/>
        </authorList>
    </citation>
    <scope>NUCLEOTIDE SEQUENCE</scope>
    <source>
        <strain evidence="2">CGMCC 1.16012</strain>
    </source>
</reference>
<dbReference type="Proteomes" id="UP000606730">
    <property type="component" value="Unassembled WGS sequence"/>
</dbReference>
<proteinExistence type="predicted"/>
<name>A0A917EKS4_9RHOB</name>